<dbReference type="OrthoDB" id="1524444at2"/>
<evidence type="ECO:0000256" key="1">
    <source>
        <dbReference type="SAM" id="SignalP"/>
    </source>
</evidence>
<dbReference type="KEGG" id="alm:AO498_16510"/>
<reference evidence="2 3" key="2">
    <citation type="journal article" date="2016" name="Genome Announc.">
        <title>Complete Genome Sequence of Algoriphagus sp. Strain M8-2, Isolated from a Brackish Lake.</title>
        <authorList>
            <person name="Muraguchi Y."/>
            <person name="Kushimoto K."/>
            <person name="Ohtsubo Y."/>
            <person name="Suzuki T."/>
            <person name="Dohra H."/>
            <person name="Kimbara K."/>
            <person name="Shintani M."/>
        </authorList>
    </citation>
    <scope>NUCLEOTIDE SEQUENCE [LARGE SCALE GENOMIC DNA]</scope>
    <source>
        <strain evidence="2 3">M8-2</strain>
    </source>
</reference>
<evidence type="ECO:0000313" key="3">
    <source>
        <dbReference type="Proteomes" id="UP000073816"/>
    </source>
</evidence>
<evidence type="ECO:0008006" key="4">
    <source>
        <dbReference type="Google" id="ProtNLM"/>
    </source>
</evidence>
<dbReference type="STRING" id="1727163.AO498_16510"/>
<evidence type="ECO:0000313" key="2">
    <source>
        <dbReference type="EMBL" id="AMQ58055.1"/>
    </source>
</evidence>
<dbReference type="EMBL" id="CP012836">
    <property type="protein sequence ID" value="AMQ58055.1"/>
    <property type="molecule type" value="Genomic_DNA"/>
</dbReference>
<dbReference type="AlphaFoldDB" id="A0A142ESF0"/>
<name>A0A142ESF0_9BACT</name>
<gene>
    <name evidence="2" type="ORF">AO498_16510</name>
</gene>
<proteinExistence type="predicted"/>
<keyword evidence="3" id="KW-1185">Reference proteome</keyword>
<dbReference type="PATRIC" id="fig|1727163.4.peg.3464"/>
<dbReference type="Proteomes" id="UP000073816">
    <property type="component" value="Chromosome"/>
</dbReference>
<dbReference type="Gene3D" id="1.20.5.320">
    <property type="entry name" value="6-Phosphogluconate Dehydrogenase, domain 3"/>
    <property type="match status" value="1"/>
</dbReference>
<dbReference type="RefSeq" id="WP_067550605.1">
    <property type="nucleotide sequence ID" value="NZ_CP012836.1"/>
</dbReference>
<protein>
    <recommendedName>
        <fullName evidence="4">Dihydrolipoamide dehydrogenase</fullName>
    </recommendedName>
</protein>
<keyword evidence="1" id="KW-0732">Signal</keyword>
<feature type="signal peptide" evidence="1">
    <location>
        <begin position="1"/>
        <end position="20"/>
    </location>
</feature>
<sequence length="180" mass="20337">MKKLATLFVMAGLAAFQACTGPEGPMGPQGPQGQQGQPGINILSEVFEVTVDFTEADNYEAIFNFTPPIVESDVVLAFIRWETNGQNPVWRALPQTVFFQEGVLMYNYDFTKDDFRLFLDGPLDYTTLGSDWTQDQRFRIVVVPGDYAGNRIDWTNYEAVTKMLGIQEEDFTKVTPTRKN</sequence>
<organism evidence="2 3">
    <name type="scientific">Algoriphagus sanaruensis</name>
    <dbReference type="NCBI Taxonomy" id="1727163"/>
    <lineage>
        <taxon>Bacteria</taxon>
        <taxon>Pseudomonadati</taxon>
        <taxon>Bacteroidota</taxon>
        <taxon>Cytophagia</taxon>
        <taxon>Cytophagales</taxon>
        <taxon>Cyclobacteriaceae</taxon>
        <taxon>Algoriphagus</taxon>
    </lineage>
</organism>
<reference evidence="3" key="1">
    <citation type="submission" date="2015-09" db="EMBL/GenBank/DDBJ databases">
        <title>Complete sequence of Algoriphagus sp. M8-2.</title>
        <authorList>
            <person name="Shintani M."/>
        </authorList>
    </citation>
    <scope>NUCLEOTIDE SEQUENCE [LARGE SCALE GENOMIC DNA]</scope>
    <source>
        <strain evidence="3">M8-2</strain>
    </source>
</reference>
<feature type="chain" id="PRO_5007494183" description="Dihydrolipoamide dehydrogenase" evidence="1">
    <location>
        <begin position="21"/>
        <end position="180"/>
    </location>
</feature>
<dbReference type="PROSITE" id="PS51257">
    <property type="entry name" value="PROKAR_LIPOPROTEIN"/>
    <property type="match status" value="1"/>
</dbReference>
<accession>A0A142ESF0</accession>